<evidence type="ECO:0000313" key="1">
    <source>
        <dbReference type="EMBL" id="QHR92832.1"/>
    </source>
</evidence>
<proteinExistence type="predicted"/>
<accession>A0A6B9XSB1</accession>
<geneLocation type="mitochondrion" evidence="1"/>
<keyword evidence="1" id="KW-0496">Mitochondrion</keyword>
<reference evidence="1" key="1">
    <citation type="submission" date="2019-03" db="EMBL/GenBank/DDBJ databases">
        <title>Largest Complete Mitochondrial Genome of a Gymnosperm, Sitka Spruce (Picea sitchensis), Indicates Complex Physical Structure.</title>
        <authorList>
            <person name="Jackman S.D."/>
            <person name="Coombe L."/>
            <person name="Warren R."/>
            <person name="Kirk H."/>
            <person name="Trinh E."/>
            <person name="McLeod T."/>
            <person name="Pleasance S."/>
            <person name="Pandoh P."/>
            <person name="Zhao Y."/>
            <person name="Coope R."/>
            <person name="Bousquet J."/>
            <person name="Bohlmann J.C."/>
            <person name="Jones S.J.M."/>
            <person name="Birol I."/>
        </authorList>
    </citation>
    <scope>NUCLEOTIDE SEQUENCE</scope>
    <source>
        <strain evidence="1">Q903</strain>
    </source>
</reference>
<name>A0A6B9XSB1_PICSI</name>
<organism evidence="1">
    <name type="scientific">Picea sitchensis</name>
    <name type="common">Sitka spruce</name>
    <name type="synonym">Pinus sitchensis</name>
    <dbReference type="NCBI Taxonomy" id="3332"/>
    <lineage>
        <taxon>Eukaryota</taxon>
        <taxon>Viridiplantae</taxon>
        <taxon>Streptophyta</taxon>
        <taxon>Embryophyta</taxon>
        <taxon>Tracheophyta</taxon>
        <taxon>Spermatophyta</taxon>
        <taxon>Pinopsida</taxon>
        <taxon>Pinidae</taxon>
        <taxon>Conifers I</taxon>
        <taxon>Pinales</taxon>
        <taxon>Pinaceae</taxon>
        <taxon>Picea</taxon>
    </lineage>
</organism>
<sequence>MWLVCLTYKKVLVAFLFMWSMFASGRSIIDKAGSTVNEQDRRVGIPIVKVGGSIRVGWN</sequence>
<protein>
    <submittedName>
        <fullName evidence="1">Uncharacterized protein</fullName>
    </submittedName>
</protein>
<dbReference type="EMBL" id="MK697706">
    <property type="protein sequence ID" value="QHR92832.1"/>
    <property type="molecule type" value="Genomic_DNA"/>
</dbReference>
<dbReference type="AlphaFoldDB" id="A0A6B9XSB1"/>
<gene>
    <name evidence="1" type="primary">orf06934</name>
    <name evidence="1" type="ORF">Q903MT_gene6880</name>
</gene>